<evidence type="ECO:0000313" key="2">
    <source>
        <dbReference type="Proteomes" id="UP000297617"/>
    </source>
</evidence>
<name>A0ABY2L2S0_9LEPT</name>
<dbReference type="Proteomes" id="UP000297617">
    <property type="component" value="Unassembled WGS sequence"/>
</dbReference>
<reference evidence="2" key="1">
    <citation type="journal article" date="2019" name="PLoS Negl. Trop. Dis.">
        <title>Revisiting the worldwide diversity of Leptospira species in the environment.</title>
        <authorList>
            <person name="Vincent A.T."/>
            <person name="Schiettekatte O."/>
            <person name="Bourhy P."/>
            <person name="Veyrier F.J."/>
            <person name="Picardeau M."/>
        </authorList>
    </citation>
    <scope>NUCLEOTIDE SEQUENCE [LARGE SCALE GENOMIC DNA]</scope>
    <source>
        <strain evidence="2">201800295</strain>
    </source>
</reference>
<dbReference type="RefSeq" id="WP_167882012.1">
    <property type="nucleotide sequence ID" value="NZ_RQFD01000020.1"/>
</dbReference>
<accession>A0ABY2L2S0</accession>
<dbReference type="EMBL" id="RQFD01000020">
    <property type="protein sequence ID" value="TGK45564.1"/>
    <property type="molecule type" value="Genomic_DNA"/>
</dbReference>
<evidence type="ECO:0000313" key="1">
    <source>
        <dbReference type="EMBL" id="TGK45564.1"/>
    </source>
</evidence>
<sequence length="243" mass="29313">MRDKIEISKYLALVLVLLNCQTSWKEGKAPVILAQFQEFQPGLFYYVNENDSFLSPYQNEAYTVKRYMREKIHPIVKDFLNANLAGDIEKLSNYIGEATIEDFSRYCKQNQVMLPSKAEYRKLLFKDLKSRTYSCGISSYFGLYYLFNVKEKDVFFFDRRHYFLVWLYPRYKFRRDNKGSWESPPSFDELEHGSTFAVYYMKEPTDIVNRYLFEFHPDTKKYELFKYYPGFAENFVDRYRDVD</sequence>
<protein>
    <recommendedName>
        <fullName evidence="3">Lipoprotein</fullName>
    </recommendedName>
</protein>
<gene>
    <name evidence="1" type="ORF">EHQ10_18795</name>
</gene>
<organism evidence="1 2">
    <name type="scientific">Leptospira bouyouniensis</name>
    <dbReference type="NCBI Taxonomy" id="2484911"/>
    <lineage>
        <taxon>Bacteria</taxon>
        <taxon>Pseudomonadati</taxon>
        <taxon>Spirochaetota</taxon>
        <taxon>Spirochaetia</taxon>
        <taxon>Leptospirales</taxon>
        <taxon>Leptospiraceae</taxon>
        <taxon>Leptospira</taxon>
    </lineage>
</organism>
<keyword evidence="2" id="KW-1185">Reference proteome</keyword>
<evidence type="ECO:0008006" key="3">
    <source>
        <dbReference type="Google" id="ProtNLM"/>
    </source>
</evidence>
<comment type="caution">
    <text evidence="1">The sequence shown here is derived from an EMBL/GenBank/DDBJ whole genome shotgun (WGS) entry which is preliminary data.</text>
</comment>
<proteinExistence type="predicted"/>